<dbReference type="InterPro" id="IPR037213">
    <property type="entry name" value="Run_dom_sf"/>
</dbReference>
<dbReference type="Proteomes" id="UP000284403">
    <property type="component" value="Unassembled WGS sequence"/>
</dbReference>
<feature type="compositionally biased region" description="Basic and acidic residues" evidence="1">
    <location>
        <begin position="211"/>
        <end position="221"/>
    </location>
</feature>
<accession>A0A3R7NHM2</accession>
<dbReference type="GeneID" id="40321941"/>
<sequence>MMQELHAIVRQVLRFHPRTVSNYCRTLPGDPHSLATVDARMAEVAELLVTELIRVLSHGLHEGGELWSVLETLERVPNRLIHGDANGACGTAQHRLRFSGQLIYVIKSTFVRCTSAARTRALIRLALSQGVLLASLELIARWNAAELAAFYADPASSVLCSVDGELWDAFLRACAPIGGVTLTEIGAGVSKGVSVVKFDMKLALPDPAGDEVERSGADDRNISVPAGAGGGGSNGDRAAGGEISPHVCGAAVGPGTIVRVQQIPVHGGLAEQRQRRRRRKKQAKYEELKKLASADEGGGGGSAKVRAPLPLAEEAMATAEARNVDRLLDRAEALLLERWEKLAATISAHESLLFEREDAG</sequence>
<dbReference type="AlphaFoldDB" id="A0A3R7NHM2"/>
<proteinExistence type="predicted"/>
<dbReference type="PROSITE" id="PS50826">
    <property type="entry name" value="RUN"/>
    <property type="match status" value="1"/>
</dbReference>
<gene>
    <name evidence="3" type="ORF">Tco025E_08330</name>
</gene>
<dbReference type="EMBL" id="MKKU01000754">
    <property type="protein sequence ID" value="RNF02794.1"/>
    <property type="molecule type" value="Genomic_DNA"/>
</dbReference>
<evidence type="ECO:0000256" key="1">
    <source>
        <dbReference type="SAM" id="MobiDB-lite"/>
    </source>
</evidence>
<reference evidence="3 4" key="1">
    <citation type="journal article" date="2018" name="BMC Genomics">
        <title>Genomic comparison of Trypanosoma conorhini and Trypanosoma rangeli to Trypanosoma cruzi strains of high and low virulence.</title>
        <authorList>
            <person name="Bradwell K.R."/>
            <person name="Koparde V.N."/>
            <person name="Matveyev A.V."/>
            <person name="Serrano M.G."/>
            <person name="Alves J.M."/>
            <person name="Parikh H."/>
            <person name="Huang B."/>
            <person name="Lee V."/>
            <person name="Espinosa-Alvarez O."/>
            <person name="Ortiz P.A."/>
            <person name="Costa-Martins A.G."/>
            <person name="Teixeira M.M."/>
            <person name="Buck G.A."/>
        </authorList>
    </citation>
    <scope>NUCLEOTIDE SEQUENCE [LARGE SCALE GENOMIC DNA]</scope>
    <source>
        <strain evidence="3 4">025E</strain>
    </source>
</reference>
<comment type="caution">
    <text evidence="3">The sequence shown here is derived from an EMBL/GenBank/DDBJ whole genome shotgun (WGS) entry which is preliminary data.</text>
</comment>
<dbReference type="OrthoDB" id="252797at2759"/>
<dbReference type="Gene3D" id="1.20.58.900">
    <property type="match status" value="1"/>
</dbReference>
<evidence type="ECO:0000313" key="4">
    <source>
        <dbReference type="Proteomes" id="UP000284403"/>
    </source>
</evidence>
<evidence type="ECO:0000259" key="2">
    <source>
        <dbReference type="PROSITE" id="PS50826"/>
    </source>
</evidence>
<dbReference type="InterPro" id="IPR004012">
    <property type="entry name" value="Run_dom"/>
</dbReference>
<feature type="region of interest" description="Disordered" evidence="1">
    <location>
        <begin position="207"/>
        <end position="240"/>
    </location>
</feature>
<organism evidence="3 4">
    <name type="scientific">Trypanosoma conorhini</name>
    <dbReference type="NCBI Taxonomy" id="83891"/>
    <lineage>
        <taxon>Eukaryota</taxon>
        <taxon>Discoba</taxon>
        <taxon>Euglenozoa</taxon>
        <taxon>Kinetoplastea</taxon>
        <taxon>Metakinetoplastina</taxon>
        <taxon>Trypanosomatida</taxon>
        <taxon>Trypanosomatidae</taxon>
        <taxon>Trypanosoma</taxon>
    </lineage>
</organism>
<keyword evidence="4" id="KW-1185">Reference proteome</keyword>
<feature type="domain" description="RUN" evidence="2">
    <location>
        <begin position="39"/>
        <end position="187"/>
    </location>
</feature>
<name>A0A3R7NHM2_9TRYP</name>
<dbReference type="RefSeq" id="XP_029224719.1">
    <property type="nucleotide sequence ID" value="XM_029375181.1"/>
</dbReference>
<evidence type="ECO:0000313" key="3">
    <source>
        <dbReference type="EMBL" id="RNF02794.1"/>
    </source>
</evidence>
<protein>
    <recommendedName>
        <fullName evidence="2">RUN domain-containing protein</fullName>
    </recommendedName>
</protein>